<dbReference type="Pfam" id="PF12697">
    <property type="entry name" value="Abhydrolase_6"/>
    <property type="match status" value="1"/>
</dbReference>
<reference evidence="2 3" key="1">
    <citation type="journal article" date="2019" name="Int. J. Syst. Evol. Microbiol.">
        <title>The Global Catalogue of Microorganisms (GCM) 10K type strain sequencing project: providing services to taxonomists for standard genome sequencing and annotation.</title>
        <authorList>
            <consortium name="The Broad Institute Genomics Platform"/>
            <consortium name="The Broad Institute Genome Sequencing Center for Infectious Disease"/>
            <person name="Wu L."/>
            <person name="Ma J."/>
        </authorList>
    </citation>
    <scope>NUCLEOTIDE SEQUENCE [LARGE SCALE GENOMIC DNA]</scope>
    <source>
        <strain evidence="2 3">JCM 6242</strain>
    </source>
</reference>
<dbReference type="SUPFAM" id="SSF53474">
    <property type="entry name" value="alpha/beta-Hydrolases"/>
    <property type="match status" value="1"/>
</dbReference>
<dbReference type="PRINTS" id="PR00111">
    <property type="entry name" value="ABHYDROLASE"/>
</dbReference>
<evidence type="ECO:0000313" key="3">
    <source>
        <dbReference type="Proteomes" id="UP001500831"/>
    </source>
</evidence>
<feature type="domain" description="AB hydrolase-1" evidence="1">
    <location>
        <begin position="54"/>
        <end position="276"/>
    </location>
</feature>
<accession>A0ABN3W8T8</accession>
<evidence type="ECO:0000313" key="2">
    <source>
        <dbReference type="EMBL" id="GAA2904675.1"/>
    </source>
</evidence>
<evidence type="ECO:0000259" key="1">
    <source>
        <dbReference type="Pfam" id="PF12697"/>
    </source>
</evidence>
<dbReference type="InterPro" id="IPR029058">
    <property type="entry name" value="AB_hydrolase_fold"/>
</dbReference>
<gene>
    <name evidence="2" type="ORF">GCM10010517_70760</name>
</gene>
<dbReference type="Proteomes" id="UP001500831">
    <property type="component" value="Unassembled WGS sequence"/>
</dbReference>
<dbReference type="Gene3D" id="3.40.50.1820">
    <property type="entry name" value="alpha/beta hydrolase"/>
    <property type="match status" value="1"/>
</dbReference>
<dbReference type="RefSeq" id="WP_344980658.1">
    <property type="nucleotide sequence ID" value="NZ_BAAAVI010000080.1"/>
</dbReference>
<name>A0ABN3W8T8_9ACTN</name>
<dbReference type="InterPro" id="IPR050266">
    <property type="entry name" value="AB_hydrolase_sf"/>
</dbReference>
<comment type="caution">
    <text evidence="2">The sequence shown here is derived from an EMBL/GenBank/DDBJ whole genome shotgun (WGS) entry which is preliminary data.</text>
</comment>
<dbReference type="EMBL" id="BAAAVI010000080">
    <property type="protein sequence ID" value="GAA2904675.1"/>
    <property type="molecule type" value="Genomic_DNA"/>
</dbReference>
<dbReference type="PANTHER" id="PTHR43798">
    <property type="entry name" value="MONOACYLGLYCEROL LIPASE"/>
    <property type="match status" value="1"/>
</dbReference>
<organism evidence="2 3">
    <name type="scientific">Streptosporangium fragile</name>
    <dbReference type="NCBI Taxonomy" id="46186"/>
    <lineage>
        <taxon>Bacteria</taxon>
        <taxon>Bacillati</taxon>
        <taxon>Actinomycetota</taxon>
        <taxon>Actinomycetes</taxon>
        <taxon>Streptosporangiales</taxon>
        <taxon>Streptosporangiaceae</taxon>
        <taxon>Streptosporangium</taxon>
    </lineage>
</organism>
<keyword evidence="2" id="KW-0378">Hydrolase</keyword>
<dbReference type="GO" id="GO:0016787">
    <property type="term" value="F:hydrolase activity"/>
    <property type="evidence" value="ECO:0007669"/>
    <property type="project" value="UniProtKB-KW"/>
</dbReference>
<proteinExistence type="predicted"/>
<dbReference type="InterPro" id="IPR000073">
    <property type="entry name" value="AB_hydrolase_1"/>
</dbReference>
<protein>
    <submittedName>
        <fullName evidence="2">Alpha/beta hydrolase</fullName>
    </submittedName>
</protein>
<sequence length="291" mass="31854">MNDVFTSPEGASAVERRYREYLESWPVPSEHIRVPTGQGETFVVACGPRDAPPLLLLHGSGANTAMWRADAAAWSRHFRVHAVDIVGEPGLSAPSRPSPASGAYASWLDEVLDALGARRTSIVGVSLGGWLAVDYATRRPERVDRLALLCPGGIGRQKWGVVIAAVLLRPFGRWGLRTTMKLALGPAAPAATPQARAFGEYVLLIQKHFRPRREKLPVFDDDTLRRLTMPVLAVLGGRDSMLDSHETRRRLEQAVPHATVTLLPEAGHLLQEQAAPILDFLRAPGETRRHA</sequence>
<keyword evidence="3" id="KW-1185">Reference proteome</keyword>